<evidence type="ECO:0000256" key="1">
    <source>
        <dbReference type="SAM" id="Phobius"/>
    </source>
</evidence>
<evidence type="ECO:0000313" key="2">
    <source>
        <dbReference type="EMBL" id="QDQ25641.1"/>
    </source>
</evidence>
<dbReference type="OrthoDB" id="6422829at2"/>
<accession>A0A516SBX0</accession>
<reference evidence="3" key="1">
    <citation type="submission" date="2019-07" db="EMBL/GenBank/DDBJ databases">
        <title>Chitinimonas sp. nov., isolated from Ny-Alesund, arctica soil.</title>
        <authorList>
            <person name="Xu Q."/>
            <person name="Peng F."/>
        </authorList>
    </citation>
    <scope>NUCLEOTIDE SEQUENCE [LARGE SCALE GENOMIC DNA]</scope>
    <source>
        <strain evidence="3">R3-44</strain>
    </source>
</reference>
<keyword evidence="3" id="KW-1185">Reference proteome</keyword>
<dbReference type="EMBL" id="CP041730">
    <property type="protein sequence ID" value="QDQ25641.1"/>
    <property type="molecule type" value="Genomic_DNA"/>
</dbReference>
<organism evidence="2 3">
    <name type="scientific">Chitinimonas arctica</name>
    <dbReference type="NCBI Taxonomy" id="2594795"/>
    <lineage>
        <taxon>Bacteria</taxon>
        <taxon>Pseudomonadati</taxon>
        <taxon>Pseudomonadota</taxon>
        <taxon>Betaproteobacteria</taxon>
        <taxon>Neisseriales</taxon>
        <taxon>Chitinibacteraceae</taxon>
        <taxon>Chitinimonas</taxon>
    </lineage>
</organism>
<dbReference type="AlphaFoldDB" id="A0A516SBX0"/>
<keyword evidence="1" id="KW-1133">Transmembrane helix</keyword>
<dbReference type="RefSeq" id="WP_143856566.1">
    <property type="nucleotide sequence ID" value="NZ_CP041730.1"/>
</dbReference>
<keyword evidence="1" id="KW-0812">Transmembrane</keyword>
<protein>
    <recommendedName>
        <fullName evidence="4">Phage abortive infection protein</fullName>
    </recommendedName>
</protein>
<dbReference type="KEGG" id="cari:FNU76_04325"/>
<gene>
    <name evidence="2" type="ORF">FNU76_04325</name>
</gene>
<evidence type="ECO:0008006" key="4">
    <source>
        <dbReference type="Google" id="ProtNLM"/>
    </source>
</evidence>
<sequence>MQNKYAIVAAAILFTIVTAAYAINFIGYPISEKPEAWGQLGDYIGGLLNPVLSFISIILLIKSLSLQIEANKGLEAELNNNEKREKIRAFESLFFSMIDSQKELFKSFSILPDPNNTQSIASGSEAVIKIEDRIEEIQKNEAHQDELMNYLDFIDQKDQIFNNTRSFYIIVKLISERLSNENGFSIKDREIYLKALINFTDFSQIRLIIISGFFESFYSVRYLKSNDELKNAMSEVGLSFDLYQSKPTPFSDEVGMEFTE</sequence>
<name>A0A516SBX0_9NEIS</name>
<evidence type="ECO:0000313" key="3">
    <source>
        <dbReference type="Proteomes" id="UP000317550"/>
    </source>
</evidence>
<dbReference type="Proteomes" id="UP000317550">
    <property type="component" value="Chromosome"/>
</dbReference>
<proteinExistence type="predicted"/>
<keyword evidence="1" id="KW-0472">Membrane</keyword>
<feature type="transmembrane region" description="Helical" evidence="1">
    <location>
        <begin position="46"/>
        <end position="64"/>
    </location>
</feature>